<gene>
    <name evidence="7" type="ORF">FSB_LOCUS18569</name>
</gene>
<name>A0A2N9FIP8_FAGSY</name>
<dbReference type="SMART" id="SM00356">
    <property type="entry name" value="ZnF_C3H1"/>
    <property type="match status" value="1"/>
</dbReference>
<dbReference type="AlphaFoldDB" id="A0A2N9FIP8"/>
<dbReference type="FunFam" id="3.30.70.330:FF:000719">
    <property type="entry name" value="Predicted protein"/>
    <property type="match status" value="1"/>
</dbReference>
<dbReference type="GO" id="GO:0008270">
    <property type="term" value="F:zinc ion binding"/>
    <property type="evidence" value="ECO:0007669"/>
    <property type="project" value="UniProtKB-KW"/>
</dbReference>
<evidence type="ECO:0000256" key="3">
    <source>
        <dbReference type="PROSITE-ProRule" id="PRU00723"/>
    </source>
</evidence>
<feature type="region of interest" description="Disordered" evidence="4">
    <location>
        <begin position="599"/>
        <end position="672"/>
    </location>
</feature>
<dbReference type="Gene3D" id="3.30.70.330">
    <property type="match status" value="2"/>
</dbReference>
<dbReference type="InterPro" id="IPR035979">
    <property type="entry name" value="RBD_domain_sf"/>
</dbReference>
<evidence type="ECO:0000256" key="1">
    <source>
        <dbReference type="ARBA" id="ARBA00022884"/>
    </source>
</evidence>
<dbReference type="GO" id="GO:0005634">
    <property type="term" value="C:nucleus"/>
    <property type="evidence" value="ECO:0007669"/>
    <property type="project" value="TreeGrafter"/>
</dbReference>
<feature type="region of interest" description="Disordered" evidence="4">
    <location>
        <begin position="764"/>
        <end position="792"/>
    </location>
</feature>
<feature type="compositionally biased region" description="Polar residues" evidence="4">
    <location>
        <begin position="896"/>
        <end position="911"/>
    </location>
</feature>
<evidence type="ECO:0000313" key="7">
    <source>
        <dbReference type="EMBL" id="SPC90687.1"/>
    </source>
</evidence>
<dbReference type="Pfam" id="PF00076">
    <property type="entry name" value="RRM_1"/>
    <property type="match status" value="1"/>
</dbReference>
<evidence type="ECO:0000259" key="5">
    <source>
        <dbReference type="PROSITE" id="PS50102"/>
    </source>
</evidence>
<feature type="region of interest" description="Disordered" evidence="4">
    <location>
        <begin position="1"/>
        <end position="87"/>
    </location>
</feature>
<protein>
    <recommendedName>
        <fullName evidence="8">C3H1-type domain-containing protein</fullName>
    </recommendedName>
</protein>
<reference evidence="7" key="1">
    <citation type="submission" date="2018-02" db="EMBL/GenBank/DDBJ databases">
        <authorList>
            <person name="Cohen D.B."/>
            <person name="Kent A.D."/>
        </authorList>
    </citation>
    <scope>NUCLEOTIDE SEQUENCE</scope>
</reference>
<dbReference type="PANTHER" id="PTHR14398:SF0">
    <property type="entry name" value="ZINC FINGER PROTEIN SWM"/>
    <property type="match status" value="1"/>
</dbReference>
<evidence type="ECO:0000256" key="4">
    <source>
        <dbReference type="SAM" id="MobiDB-lite"/>
    </source>
</evidence>
<keyword evidence="3" id="KW-0862">Zinc</keyword>
<evidence type="ECO:0008006" key="8">
    <source>
        <dbReference type="Google" id="ProtNLM"/>
    </source>
</evidence>
<dbReference type="PROSITE" id="PS50103">
    <property type="entry name" value="ZF_C3H1"/>
    <property type="match status" value="1"/>
</dbReference>
<dbReference type="PANTHER" id="PTHR14398">
    <property type="entry name" value="RNA RECOGNITION RRM/RNP DOMAIN"/>
    <property type="match status" value="1"/>
</dbReference>
<keyword evidence="3" id="KW-0479">Metal-binding</keyword>
<evidence type="ECO:0000259" key="6">
    <source>
        <dbReference type="PROSITE" id="PS50103"/>
    </source>
</evidence>
<feature type="compositionally biased region" description="Basic and acidic residues" evidence="4">
    <location>
        <begin position="44"/>
        <end position="58"/>
    </location>
</feature>
<feature type="zinc finger region" description="C3H1-type" evidence="3">
    <location>
        <begin position="214"/>
        <end position="242"/>
    </location>
</feature>
<feature type="region of interest" description="Disordered" evidence="4">
    <location>
        <begin position="114"/>
        <end position="139"/>
    </location>
</feature>
<dbReference type="InterPro" id="IPR045137">
    <property type="entry name" value="RBM26/27"/>
</dbReference>
<dbReference type="PROSITE" id="PS50102">
    <property type="entry name" value="RRM"/>
    <property type="match status" value="1"/>
</dbReference>
<feature type="compositionally biased region" description="Low complexity" evidence="4">
    <location>
        <begin position="599"/>
        <end position="610"/>
    </location>
</feature>
<feature type="compositionally biased region" description="Basic and acidic residues" evidence="4">
    <location>
        <begin position="67"/>
        <end position="87"/>
    </location>
</feature>
<evidence type="ECO:0000256" key="2">
    <source>
        <dbReference type="PROSITE-ProRule" id="PRU00176"/>
    </source>
</evidence>
<dbReference type="GO" id="GO:0003723">
    <property type="term" value="F:RNA binding"/>
    <property type="evidence" value="ECO:0007669"/>
    <property type="project" value="UniProtKB-UniRule"/>
</dbReference>
<keyword evidence="1 2" id="KW-0694">RNA-binding</keyword>
<feature type="domain" description="C3H1-type" evidence="6">
    <location>
        <begin position="214"/>
        <end position="242"/>
    </location>
</feature>
<feature type="region of interest" description="Disordered" evidence="4">
    <location>
        <begin position="256"/>
        <end position="275"/>
    </location>
</feature>
<organism evidence="7">
    <name type="scientific">Fagus sylvatica</name>
    <name type="common">Beechnut</name>
    <dbReference type="NCBI Taxonomy" id="28930"/>
    <lineage>
        <taxon>Eukaryota</taxon>
        <taxon>Viridiplantae</taxon>
        <taxon>Streptophyta</taxon>
        <taxon>Embryophyta</taxon>
        <taxon>Tracheophyta</taxon>
        <taxon>Spermatophyta</taxon>
        <taxon>Magnoliopsida</taxon>
        <taxon>eudicotyledons</taxon>
        <taxon>Gunneridae</taxon>
        <taxon>Pentapetalae</taxon>
        <taxon>rosids</taxon>
        <taxon>fabids</taxon>
        <taxon>Fagales</taxon>
        <taxon>Fagaceae</taxon>
        <taxon>Fagus</taxon>
    </lineage>
</organism>
<dbReference type="InterPro" id="IPR012677">
    <property type="entry name" value="Nucleotide-bd_a/b_plait_sf"/>
</dbReference>
<feature type="compositionally biased region" description="Acidic residues" evidence="4">
    <location>
        <begin position="20"/>
        <end position="33"/>
    </location>
</feature>
<proteinExistence type="predicted"/>
<dbReference type="SMART" id="SM00360">
    <property type="entry name" value="RRM"/>
    <property type="match status" value="1"/>
</dbReference>
<feature type="compositionally biased region" description="Polar residues" evidence="4">
    <location>
        <begin position="764"/>
        <end position="782"/>
    </location>
</feature>
<feature type="domain" description="RRM" evidence="5">
    <location>
        <begin position="522"/>
        <end position="594"/>
    </location>
</feature>
<dbReference type="InterPro" id="IPR000504">
    <property type="entry name" value="RRM_dom"/>
</dbReference>
<dbReference type="SUPFAM" id="SSF54928">
    <property type="entry name" value="RNA-binding domain, RBD"/>
    <property type="match status" value="2"/>
</dbReference>
<dbReference type="InterPro" id="IPR000571">
    <property type="entry name" value="Znf_CCCH"/>
</dbReference>
<accession>A0A2N9FIP8</accession>
<feature type="region of interest" description="Disordered" evidence="4">
    <location>
        <begin position="896"/>
        <end position="979"/>
    </location>
</feature>
<sequence length="1112" mass="121985">MELKVSSPKPVGLSPADCVSDPEEKEVSDDDDDDRNHKHRRRETRSQSLERDAPEHLIARPYRKRNKPFENGHPFREFESQASEKDFSKFERRRPGLMSLARAPFDLNQRIRANQTFSGDNGPGRGRGRDAGSWSQRDSRFSSMDIASQMVQQGSMPPSLYNGRGLPNVSNAQSASWRAFGLIPGLSTGGLDTLHSIGLQGTLRPPINSSMNMGIPRQRCRDFEERGFCLRGDMCPMEHGVNRIVIEDVQEDKLPRPSVAKGVPEGGEYSQPPMKPSDYLVGPAWRLGWRPLKSLSQFNLPVSLPSVHLLGTPAGTGPLPSVSASSTALMNSKGLHGKSSKPGMADDGLGLNGAFSGSGCVNEADLYDPDQPLWNNNCPETSNALLALQSPKIDETDSMLNDDPSDRHHGRLCDIADNECLVRSTGTAAGSQGTSLSVWGRIGSSKNRLDAKEKIDSTMSSSDYLENEAKEDKVALASVQGTFRQGKRIIAEDVGPKAMDSSPRTLNDNMRNIRKPSQKALRTLFVNGIPQRNNKRETLLSHFQKFGEVIDIYIPVNSERAFVQFSKREEAEAALKAPDAVMGNRFIKLWWANRDSVPDDGISSSSSVSVTPRGMTAASVPSHPSFASKGKDINQPAASKSSVLHASDASVPVSDHPKPAISDSPKAPPPLQKKLESLEQLKEELRKKQEMLDQKRNDFRRQLQKLEKHTTVKGEVVAEQAAKRPKVEIVADIGKVATPRSSFDPGSAVVSPHTEMVGDKNKSVDNVVSHSPKTNTTTSLQDPMSLKQPNRPLAPVGAPFLMNRYKLDNRPTGFRIIPPLPAGLASVAVLKEHFSSYGDLSTVELEDLDVSESEASKSCSACITFTTRRSAERAFVNGKCWQDHNLKFMWLTSSNSRIDSGGRENSPSTYKGHSEPDVQPAEKLAEGHSEPDVQPAETLAEGHSEPDVQPAETLSEGHSEPDVQPAETLAEGHSEPDVQPAEKLACIVSEEVSASENEESENLERKNGIEHMELGEDSQPDASPKSAHDWELEAISSFMDVLYQSGVKGCGPDKWVMPKGVLELLVCWGEGRGKSKIQDLWNSIPHGICWVLWWECNSRAFEGKERSVLELK</sequence>
<keyword evidence="3" id="KW-0863">Zinc-finger</keyword>
<dbReference type="CDD" id="cd12257">
    <property type="entry name" value="RRM1_RBM26_like"/>
    <property type="match status" value="1"/>
</dbReference>
<dbReference type="EMBL" id="OIVN01001169">
    <property type="protein sequence ID" value="SPC90687.1"/>
    <property type="molecule type" value="Genomic_DNA"/>
</dbReference>